<dbReference type="EMBL" id="BQXS01010048">
    <property type="protein sequence ID" value="GKT32765.1"/>
    <property type="molecule type" value="Genomic_DNA"/>
</dbReference>
<dbReference type="SUPFAM" id="SSF50729">
    <property type="entry name" value="PH domain-like"/>
    <property type="match status" value="1"/>
</dbReference>
<feature type="domain" description="PH" evidence="1">
    <location>
        <begin position="173"/>
        <end position="295"/>
    </location>
</feature>
<sequence>MEKQPLRVLGRPTPTLFPIQLLTLKNYDVEDDDDIVTIRRGSRLQLLSTVSNPTISQAKPSLIPSSDFAMTYSSENEMPILEPEVTWFVRELNTGVKAHIPVSFISLVPEYLSMVSFHRRCNLDESKRLFKQSIVEKSGGEEEEEEIDTDVSPKEKEKRKRIKMFGKEHDPFRVNKEGWLKKCGKYHSRFYPRFVRIERSTLSYYRIGETLTPAGLFELDGTIVKDLKGLQFGVEVPEYIDYDQKEVLTDKERRRRAIPFKERLRKQGKVRLYRFLAESKEEKKEWMDMIWGANPDYILEDIEE</sequence>
<comment type="caution">
    <text evidence="2">The sequence shown here is derived from an EMBL/GenBank/DDBJ whole genome shotgun (WGS) entry which is preliminary data.</text>
</comment>
<reference evidence="2" key="1">
    <citation type="submission" date="2022-03" db="EMBL/GenBank/DDBJ databases">
        <title>Draft genome sequence of Aduncisulcus paluster, a free-living microaerophilic Fornicata.</title>
        <authorList>
            <person name="Yuyama I."/>
            <person name="Kume K."/>
            <person name="Tamura T."/>
            <person name="Inagaki Y."/>
            <person name="Hashimoto T."/>
        </authorList>
    </citation>
    <scope>NUCLEOTIDE SEQUENCE</scope>
    <source>
        <strain evidence="2">NY0171</strain>
    </source>
</reference>
<proteinExistence type="predicted"/>
<evidence type="ECO:0000313" key="2">
    <source>
        <dbReference type="EMBL" id="GKT32765.1"/>
    </source>
</evidence>
<name>A0ABQ5KJR4_9EUKA</name>
<protein>
    <recommendedName>
        <fullName evidence="1">PH domain-containing protein</fullName>
    </recommendedName>
</protein>
<dbReference type="InterPro" id="IPR011993">
    <property type="entry name" value="PH-like_dom_sf"/>
</dbReference>
<evidence type="ECO:0000259" key="1">
    <source>
        <dbReference type="PROSITE" id="PS50003"/>
    </source>
</evidence>
<dbReference type="InterPro" id="IPR001849">
    <property type="entry name" value="PH_domain"/>
</dbReference>
<accession>A0ABQ5KJR4</accession>
<gene>
    <name evidence="2" type="ORF">ADUPG1_006839</name>
</gene>
<dbReference type="Proteomes" id="UP001057375">
    <property type="component" value="Unassembled WGS sequence"/>
</dbReference>
<dbReference type="Pfam" id="PF00169">
    <property type="entry name" value="PH"/>
    <property type="match status" value="1"/>
</dbReference>
<dbReference type="PROSITE" id="PS50003">
    <property type="entry name" value="PH_DOMAIN"/>
    <property type="match status" value="1"/>
</dbReference>
<organism evidence="2 3">
    <name type="scientific">Aduncisulcus paluster</name>
    <dbReference type="NCBI Taxonomy" id="2918883"/>
    <lineage>
        <taxon>Eukaryota</taxon>
        <taxon>Metamonada</taxon>
        <taxon>Carpediemonas-like organisms</taxon>
        <taxon>Aduncisulcus</taxon>
    </lineage>
</organism>
<dbReference type="SMART" id="SM00233">
    <property type="entry name" value="PH"/>
    <property type="match status" value="1"/>
</dbReference>
<dbReference type="Gene3D" id="2.30.29.30">
    <property type="entry name" value="Pleckstrin-homology domain (PH domain)/Phosphotyrosine-binding domain (PTB)"/>
    <property type="match status" value="1"/>
</dbReference>
<evidence type="ECO:0000313" key="3">
    <source>
        <dbReference type="Proteomes" id="UP001057375"/>
    </source>
</evidence>
<keyword evidence="3" id="KW-1185">Reference proteome</keyword>